<dbReference type="EMBL" id="PDCK01000045">
    <property type="protein sequence ID" value="PRQ20152.1"/>
    <property type="molecule type" value="Genomic_DNA"/>
</dbReference>
<proteinExistence type="predicted"/>
<organism evidence="1 2">
    <name type="scientific">Rosa chinensis</name>
    <name type="common">China rose</name>
    <dbReference type="NCBI Taxonomy" id="74649"/>
    <lineage>
        <taxon>Eukaryota</taxon>
        <taxon>Viridiplantae</taxon>
        <taxon>Streptophyta</taxon>
        <taxon>Embryophyta</taxon>
        <taxon>Tracheophyta</taxon>
        <taxon>Spermatophyta</taxon>
        <taxon>Magnoliopsida</taxon>
        <taxon>eudicotyledons</taxon>
        <taxon>Gunneridae</taxon>
        <taxon>Pentapetalae</taxon>
        <taxon>rosids</taxon>
        <taxon>fabids</taxon>
        <taxon>Rosales</taxon>
        <taxon>Rosaceae</taxon>
        <taxon>Rosoideae</taxon>
        <taxon>Rosoideae incertae sedis</taxon>
        <taxon>Rosa</taxon>
    </lineage>
</organism>
<protein>
    <submittedName>
        <fullName evidence="1">Uncharacterized protein</fullName>
    </submittedName>
</protein>
<comment type="caution">
    <text evidence="1">The sequence shown here is derived from an EMBL/GenBank/DDBJ whole genome shotgun (WGS) entry which is preliminary data.</text>
</comment>
<sequence>MCPIDWVSDPPSSFSELMLPILFPQELVPVGFDGESCFSKLTHSQGNQIHQSTCYCPSLLHYSKI</sequence>
<accession>A0A2P6PDZ4</accession>
<evidence type="ECO:0000313" key="1">
    <source>
        <dbReference type="EMBL" id="PRQ20152.1"/>
    </source>
</evidence>
<gene>
    <name evidence="1" type="ORF">RchiOBHm_Chr7g0225031</name>
</gene>
<reference evidence="1 2" key="1">
    <citation type="journal article" date="2018" name="Nat. Genet.">
        <title>The Rosa genome provides new insights in the design of modern roses.</title>
        <authorList>
            <person name="Bendahmane M."/>
        </authorList>
    </citation>
    <scope>NUCLEOTIDE SEQUENCE [LARGE SCALE GENOMIC DNA]</scope>
    <source>
        <strain evidence="2">cv. Old Blush</strain>
    </source>
</reference>
<keyword evidence="2" id="KW-1185">Reference proteome</keyword>
<dbReference type="Proteomes" id="UP000238479">
    <property type="component" value="Chromosome 7"/>
</dbReference>
<dbReference type="Gramene" id="PRQ20152">
    <property type="protein sequence ID" value="PRQ20152"/>
    <property type="gene ID" value="RchiOBHm_Chr7g0225031"/>
</dbReference>
<name>A0A2P6PDZ4_ROSCH</name>
<evidence type="ECO:0000313" key="2">
    <source>
        <dbReference type="Proteomes" id="UP000238479"/>
    </source>
</evidence>
<dbReference type="AlphaFoldDB" id="A0A2P6PDZ4"/>